<reference evidence="3" key="1">
    <citation type="journal article" date="2014" name="Proc. Natl. Acad. Sci. U.S.A.">
        <title>Extensive sampling of basidiomycete genomes demonstrates inadequacy of the white-rot/brown-rot paradigm for wood decay fungi.</title>
        <authorList>
            <person name="Riley R."/>
            <person name="Salamov A.A."/>
            <person name="Brown D.W."/>
            <person name="Nagy L.G."/>
            <person name="Floudas D."/>
            <person name="Held B.W."/>
            <person name="Levasseur A."/>
            <person name="Lombard V."/>
            <person name="Morin E."/>
            <person name="Otillar R."/>
            <person name="Lindquist E.A."/>
            <person name="Sun H."/>
            <person name="LaButti K.M."/>
            <person name="Schmutz J."/>
            <person name="Jabbour D."/>
            <person name="Luo H."/>
            <person name="Baker S.E."/>
            <person name="Pisabarro A.G."/>
            <person name="Walton J.D."/>
            <person name="Blanchette R.A."/>
            <person name="Henrissat B."/>
            <person name="Martin F."/>
            <person name="Cullen D."/>
            <person name="Hibbett D.S."/>
            <person name="Grigoriev I.V."/>
        </authorList>
    </citation>
    <scope>NUCLEOTIDE SEQUENCE [LARGE SCALE GENOMIC DNA]</scope>
    <source>
        <strain evidence="3">CBS 339.88</strain>
    </source>
</reference>
<organism evidence="2 3">
    <name type="scientific">Galerina marginata (strain CBS 339.88)</name>
    <dbReference type="NCBI Taxonomy" id="685588"/>
    <lineage>
        <taxon>Eukaryota</taxon>
        <taxon>Fungi</taxon>
        <taxon>Dikarya</taxon>
        <taxon>Basidiomycota</taxon>
        <taxon>Agaricomycotina</taxon>
        <taxon>Agaricomycetes</taxon>
        <taxon>Agaricomycetidae</taxon>
        <taxon>Agaricales</taxon>
        <taxon>Agaricineae</taxon>
        <taxon>Strophariaceae</taxon>
        <taxon>Galerina</taxon>
    </lineage>
</organism>
<keyword evidence="1" id="KW-1133">Transmembrane helix</keyword>
<keyword evidence="1" id="KW-0472">Membrane</keyword>
<evidence type="ECO:0000256" key="1">
    <source>
        <dbReference type="SAM" id="Phobius"/>
    </source>
</evidence>
<name>A0A067TTC0_GALM3</name>
<keyword evidence="1" id="KW-0812">Transmembrane</keyword>
<protein>
    <submittedName>
        <fullName evidence="2">Uncharacterized protein</fullName>
    </submittedName>
</protein>
<dbReference type="EMBL" id="KL142370">
    <property type="protein sequence ID" value="KDR82233.1"/>
    <property type="molecule type" value="Genomic_DNA"/>
</dbReference>
<evidence type="ECO:0000313" key="2">
    <source>
        <dbReference type="EMBL" id="KDR82233.1"/>
    </source>
</evidence>
<evidence type="ECO:0000313" key="3">
    <source>
        <dbReference type="Proteomes" id="UP000027222"/>
    </source>
</evidence>
<proteinExistence type="predicted"/>
<feature type="transmembrane region" description="Helical" evidence="1">
    <location>
        <begin position="60"/>
        <end position="81"/>
    </location>
</feature>
<dbReference type="Proteomes" id="UP000027222">
    <property type="component" value="Unassembled WGS sequence"/>
</dbReference>
<dbReference type="HOGENOM" id="CLU_2483530_0_0_1"/>
<keyword evidence="3" id="KW-1185">Reference proteome</keyword>
<dbReference type="AlphaFoldDB" id="A0A067TTC0"/>
<sequence>MPWVASSVGPVDRTVGTDMLEAQALHDLVHGLISLLDVFARTFQAIVPPSTRRRSASNQVPNSVIVLLLLLFSNGWIGFAVDDFCRC</sequence>
<accession>A0A067TTC0</accession>
<gene>
    <name evidence="2" type="ORF">GALMADRAFT_240746</name>
</gene>